<organism evidence="2 3">
    <name type="scientific">Alkalibacterium pelagium</name>
    <dbReference type="NCBI Taxonomy" id="426702"/>
    <lineage>
        <taxon>Bacteria</taxon>
        <taxon>Bacillati</taxon>
        <taxon>Bacillota</taxon>
        <taxon>Bacilli</taxon>
        <taxon>Lactobacillales</taxon>
        <taxon>Carnobacteriaceae</taxon>
        <taxon>Alkalibacterium</taxon>
    </lineage>
</organism>
<keyword evidence="2" id="KW-0808">Transferase</keyword>
<dbReference type="CDD" id="cd04301">
    <property type="entry name" value="NAT_SF"/>
    <property type="match status" value="1"/>
</dbReference>
<keyword evidence="3" id="KW-1185">Reference proteome</keyword>
<dbReference type="STRING" id="426702.SAMN04488099_105145"/>
<dbReference type="InterPro" id="IPR000182">
    <property type="entry name" value="GNAT_dom"/>
</dbReference>
<dbReference type="Proteomes" id="UP000199081">
    <property type="component" value="Unassembled WGS sequence"/>
</dbReference>
<proteinExistence type="predicted"/>
<feature type="domain" description="N-acetyltransferase" evidence="1">
    <location>
        <begin position="2"/>
        <end position="154"/>
    </location>
</feature>
<dbReference type="OrthoDB" id="9127144at2"/>
<name>A0A1H7JD30_9LACT</name>
<reference evidence="3" key="1">
    <citation type="submission" date="2016-10" db="EMBL/GenBank/DDBJ databases">
        <authorList>
            <person name="Varghese N."/>
            <person name="Submissions S."/>
        </authorList>
    </citation>
    <scope>NUCLEOTIDE SEQUENCE [LARGE SCALE GENOMIC DNA]</scope>
    <source>
        <strain evidence="3">DSM 19183</strain>
    </source>
</reference>
<accession>A0A1H7JD30</accession>
<evidence type="ECO:0000313" key="2">
    <source>
        <dbReference type="EMBL" id="SEK72513.1"/>
    </source>
</evidence>
<dbReference type="AlphaFoldDB" id="A0A1H7JD30"/>
<dbReference type="Pfam" id="PF00583">
    <property type="entry name" value="Acetyltransf_1"/>
    <property type="match status" value="1"/>
</dbReference>
<evidence type="ECO:0000313" key="3">
    <source>
        <dbReference type="Proteomes" id="UP000199081"/>
    </source>
</evidence>
<dbReference type="Gene3D" id="3.40.630.30">
    <property type="match status" value="1"/>
</dbReference>
<dbReference type="PROSITE" id="PS51186">
    <property type="entry name" value="GNAT"/>
    <property type="match status" value="1"/>
</dbReference>
<dbReference type="InterPro" id="IPR016181">
    <property type="entry name" value="Acyl_CoA_acyltransferase"/>
</dbReference>
<dbReference type="SUPFAM" id="SSF55729">
    <property type="entry name" value="Acyl-CoA N-acyltransferases (Nat)"/>
    <property type="match status" value="1"/>
</dbReference>
<dbReference type="RefSeq" id="WP_091480238.1">
    <property type="nucleotide sequence ID" value="NZ_BJYC01000005.1"/>
</dbReference>
<gene>
    <name evidence="2" type="ORF">SAMN04488099_105145</name>
</gene>
<evidence type="ECO:0000259" key="1">
    <source>
        <dbReference type="PROSITE" id="PS51186"/>
    </source>
</evidence>
<protein>
    <submittedName>
        <fullName evidence="2">Diamine N-acetyltransferase</fullName>
    </submittedName>
</protein>
<sequence length="156" mass="18386">MIELLPIDENNFEAVIKLDLHEHQRKFVAPNVHSLAECYLYRKNEDVFPYAIQDGETIVGFLLLDLDFEEKEMMIWRMMIDKQYQGKGYGRQTVQAVIERFKNDTVHTLLIADYVKGNEAMGSLLRDLGFKDDSFNDEFNEYVLHFISEQNQNNKK</sequence>
<dbReference type="GO" id="GO:0016747">
    <property type="term" value="F:acyltransferase activity, transferring groups other than amino-acyl groups"/>
    <property type="evidence" value="ECO:0007669"/>
    <property type="project" value="InterPro"/>
</dbReference>
<dbReference type="EMBL" id="FNZU01000005">
    <property type="protein sequence ID" value="SEK72513.1"/>
    <property type="molecule type" value="Genomic_DNA"/>
</dbReference>